<name>A0A4Y4B6J3_MICMQ</name>
<protein>
    <submittedName>
        <fullName evidence="1">Uncharacterized protein</fullName>
    </submittedName>
</protein>
<proteinExistence type="predicted"/>
<comment type="caution">
    <text evidence="1">The sequence shown here is derived from an EMBL/GenBank/DDBJ whole genome shotgun (WGS) entry which is preliminary data.</text>
</comment>
<accession>A0A4Y4B6J3</accession>
<dbReference type="EMBL" id="BJNQ01000017">
    <property type="protein sequence ID" value="GEC76225.1"/>
    <property type="molecule type" value="Genomic_DNA"/>
</dbReference>
<dbReference type="AlphaFoldDB" id="A0A4Y4B6J3"/>
<organism evidence="1 2">
    <name type="scientific">Microbacterium maritypicum</name>
    <name type="common">Microbacterium liquefaciens</name>
    <dbReference type="NCBI Taxonomy" id="33918"/>
    <lineage>
        <taxon>Bacteria</taxon>
        <taxon>Bacillati</taxon>
        <taxon>Actinomycetota</taxon>
        <taxon>Actinomycetes</taxon>
        <taxon>Micrococcales</taxon>
        <taxon>Microbacteriaceae</taxon>
        <taxon>Microbacterium</taxon>
    </lineage>
</organism>
<evidence type="ECO:0000313" key="1">
    <source>
        <dbReference type="EMBL" id="GEC76225.1"/>
    </source>
</evidence>
<reference evidence="1 2" key="1">
    <citation type="submission" date="2019-06" db="EMBL/GenBank/DDBJ databases">
        <title>Whole genome shotgun sequence of Microbacterium liquefaciens NBRC 15037.</title>
        <authorList>
            <person name="Hosoyama A."/>
            <person name="Uohara A."/>
            <person name="Ohji S."/>
            <person name="Ichikawa N."/>
        </authorList>
    </citation>
    <scope>NUCLEOTIDE SEQUENCE [LARGE SCALE GENOMIC DNA]</scope>
    <source>
        <strain evidence="1 2">NBRC 15037</strain>
    </source>
</reference>
<dbReference type="Proteomes" id="UP000317410">
    <property type="component" value="Unassembled WGS sequence"/>
</dbReference>
<sequence>MRRSSEEVHERGLEHARIHRERGAVHELLRLQAHEHLDRIDVLHRRPAGLERTYARLEVMLSQLQSQSSYLSSQIAALPGSSSSSGK</sequence>
<gene>
    <name evidence="1" type="ORF">MLI01_23700</name>
</gene>
<evidence type="ECO:0000313" key="2">
    <source>
        <dbReference type="Proteomes" id="UP000317410"/>
    </source>
</evidence>